<dbReference type="EMBL" id="DF973196">
    <property type="protein sequence ID" value="GAU19237.1"/>
    <property type="molecule type" value="Genomic_DNA"/>
</dbReference>
<evidence type="ECO:0000313" key="4">
    <source>
        <dbReference type="EMBL" id="GAU19237.1"/>
    </source>
</evidence>
<feature type="compositionally biased region" description="Polar residues" evidence="2">
    <location>
        <begin position="343"/>
        <end position="365"/>
    </location>
</feature>
<feature type="domain" description="NADH:ubiquinone oxidoreductase 30kDa subunit" evidence="3">
    <location>
        <begin position="1"/>
        <end position="35"/>
    </location>
</feature>
<dbReference type="PANTHER" id="PTHR10884">
    <property type="entry name" value="NADH DEHYDROGENASE UBIQUINONE IRON-SULFUR PROTEIN 3"/>
    <property type="match status" value="1"/>
</dbReference>
<evidence type="ECO:0000256" key="1">
    <source>
        <dbReference type="ARBA" id="ARBA00007569"/>
    </source>
</evidence>
<dbReference type="PANTHER" id="PTHR10884:SF14">
    <property type="entry name" value="NADH DEHYDROGENASE [UBIQUINONE] IRON-SULFUR PROTEIN 3, MITOCHONDRIAL"/>
    <property type="match status" value="1"/>
</dbReference>
<protein>
    <recommendedName>
        <fullName evidence="3">NADH:ubiquinone oxidoreductase 30kDa subunit domain-containing protein</fullName>
    </recommendedName>
</protein>
<dbReference type="Pfam" id="PF00329">
    <property type="entry name" value="Complex1_30kDa"/>
    <property type="match status" value="1"/>
</dbReference>
<evidence type="ECO:0000313" key="5">
    <source>
        <dbReference type="Proteomes" id="UP000242715"/>
    </source>
</evidence>
<feature type="region of interest" description="Disordered" evidence="2">
    <location>
        <begin position="327"/>
        <end position="380"/>
    </location>
</feature>
<accession>A0A2Z6MLX8</accession>
<dbReference type="AlphaFoldDB" id="A0A2Z6MLX8"/>
<gene>
    <name evidence="4" type="ORF">TSUD_199180</name>
</gene>
<evidence type="ECO:0000256" key="2">
    <source>
        <dbReference type="SAM" id="MobiDB-lite"/>
    </source>
</evidence>
<proteinExistence type="inferred from homology"/>
<dbReference type="InterPro" id="IPR037232">
    <property type="entry name" value="NADH_quin_OxRdtase_su_C/D-like"/>
</dbReference>
<organism evidence="4 5">
    <name type="scientific">Trifolium subterraneum</name>
    <name type="common">Subterranean clover</name>
    <dbReference type="NCBI Taxonomy" id="3900"/>
    <lineage>
        <taxon>Eukaryota</taxon>
        <taxon>Viridiplantae</taxon>
        <taxon>Streptophyta</taxon>
        <taxon>Embryophyta</taxon>
        <taxon>Tracheophyta</taxon>
        <taxon>Spermatophyta</taxon>
        <taxon>Magnoliopsida</taxon>
        <taxon>eudicotyledons</taxon>
        <taxon>Gunneridae</taxon>
        <taxon>Pentapetalae</taxon>
        <taxon>rosids</taxon>
        <taxon>fabids</taxon>
        <taxon>Fabales</taxon>
        <taxon>Fabaceae</taxon>
        <taxon>Papilionoideae</taxon>
        <taxon>50 kb inversion clade</taxon>
        <taxon>NPAAA clade</taxon>
        <taxon>Hologalegina</taxon>
        <taxon>IRL clade</taxon>
        <taxon>Trifolieae</taxon>
        <taxon>Trifolium</taxon>
    </lineage>
</organism>
<dbReference type="OrthoDB" id="528621at2759"/>
<dbReference type="Proteomes" id="UP000242715">
    <property type="component" value="Unassembled WGS sequence"/>
</dbReference>
<dbReference type="SUPFAM" id="SSF143243">
    <property type="entry name" value="Nqo5-like"/>
    <property type="match status" value="1"/>
</dbReference>
<dbReference type="InterPro" id="IPR001268">
    <property type="entry name" value="NADH_UbQ_OxRdtase_30kDa_su"/>
</dbReference>
<dbReference type="GO" id="GO:0008137">
    <property type="term" value="F:NADH dehydrogenase (ubiquinone) activity"/>
    <property type="evidence" value="ECO:0007669"/>
    <property type="project" value="InterPro"/>
</dbReference>
<sequence length="427" mass="48413">MFGVSSINHPDLRRISTDYGFEGHPLRKDLPLSGYVELLRGLLLMPIQNAFSLKYEISLLCPFTETSTRQCLEIRSCLLSLGFPRWCGWGVETSMPGRSKVTCYCCCSASCSSSRNFFRIFAFLTRNWIRTNRFFPSFSSHSPGLAPDWRERGKALGIAAFVSSNGWIRWNSYLSDYDHRPGRPSFILVQLEREKSHPFQKSQRNGRLKYQKLRRHDLKMGRVGAPVAPTILVNRSRPAGSYEYPVPLLPATHLTLTPGLHLRITQTHEHRLVYTLCTSRDLGLSFLSLHAAPVFRSRLRKGLHSGEMQSPMYDIFEPSLMNVKMKAQETSTLSQPKKLASRIRTSPQSQINSSNKSKPMSQSNPFHKRETIKSSALPDYGLHSDRSRGEFAVSAAISPADSASTATTSKSLRRKSRFNQCRYSILR</sequence>
<comment type="similarity">
    <text evidence="1">Belongs to the complex I 30 kDa subunit family.</text>
</comment>
<evidence type="ECO:0000259" key="3">
    <source>
        <dbReference type="Pfam" id="PF00329"/>
    </source>
</evidence>
<keyword evidence="5" id="KW-1185">Reference proteome</keyword>
<name>A0A2Z6MLX8_TRISU</name>
<reference evidence="5" key="1">
    <citation type="journal article" date="2017" name="Front. Plant Sci.">
        <title>Climate Clever Clovers: New Paradigm to Reduce the Environmental Footprint of Ruminants by Breeding Low Methanogenic Forages Utilizing Haplotype Variation.</title>
        <authorList>
            <person name="Kaur P."/>
            <person name="Appels R."/>
            <person name="Bayer P.E."/>
            <person name="Keeble-Gagnere G."/>
            <person name="Wang J."/>
            <person name="Hirakawa H."/>
            <person name="Shirasawa K."/>
            <person name="Vercoe P."/>
            <person name="Stefanova K."/>
            <person name="Durmic Z."/>
            <person name="Nichols P."/>
            <person name="Revell C."/>
            <person name="Isobe S.N."/>
            <person name="Edwards D."/>
            <person name="Erskine W."/>
        </authorList>
    </citation>
    <scope>NUCLEOTIDE SEQUENCE [LARGE SCALE GENOMIC DNA]</scope>
    <source>
        <strain evidence="5">cv. Daliak</strain>
    </source>
</reference>